<dbReference type="OrthoDB" id="983542at2759"/>
<dbReference type="Proteomes" id="UP000193685">
    <property type="component" value="Unassembled WGS sequence"/>
</dbReference>
<dbReference type="GO" id="GO:0005737">
    <property type="term" value="C:cytoplasm"/>
    <property type="evidence" value="ECO:0007669"/>
    <property type="project" value="TreeGrafter"/>
</dbReference>
<dbReference type="PROSITE" id="PS51671">
    <property type="entry name" value="ACT"/>
    <property type="match status" value="1"/>
</dbReference>
<feature type="non-terminal residue" evidence="10">
    <location>
        <position position="250"/>
    </location>
</feature>
<keyword evidence="5" id="KW-0584">Phenylalanine biosynthesis</keyword>
<dbReference type="SUPFAM" id="SSF53850">
    <property type="entry name" value="Periplasmic binding protein-like II"/>
    <property type="match status" value="1"/>
</dbReference>
<comment type="catalytic activity">
    <reaction evidence="7">
        <text>prephenate + H(+) = 3-phenylpyruvate + CO2 + H2O</text>
        <dbReference type="Rhea" id="RHEA:21648"/>
        <dbReference type="ChEBI" id="CHEBI:15377"/>
        <dbReference type="ChEBI" id="CHEBI:15378"/>
        <dbReference type="ChEBI" id="CHEBI:16526"/>
        <dbReference type="ChEBI" id="CHEBI:18005"/>
        <dbReference type="ChEBI" id="CHEBI:29934"/>
        <dbReference type="EC" id="4.2.1.51"/>
    </reaction>
</comment>
<accession>A0A1Y2FM67</accession>
<dbReference type="EC" id="4.2.1.51" evidence="2"/>
<dbReference type="PANTHER" id="PTHR21022:SF19">
    <property type="entry name" value="PREPHENATE DEHYDRATASE-RELATED"/>
    <property type="match status" value="1"/>
</dbReference>
<dbReference type="PANTHER" id="PTHR21022">
    <property type="entry name" value="PREPHENATE DEHYDRATASE P PROTEIN"/>
    <property type="match status" value="1"/>
</dbReference>
<evidence type="ECO:0000256" key="4">
    <source>
        <dbReference type="ARBA" id="ARBA00023141"/>
    </source>
</evidence>
<gene>
    <name evidence="10" type="ORF">BCR37DRAFT_333615</name>
</gene>
<dbReference type="CDD" id="cd13532">
    <property type="entry name" value="PBP2_PDT_like"/>
    <property type="match status" value="1"/>
</dbReference>
<feature type="domain" description="Prephenate dehydratase" evidence="8">
    <location>
        <begin position="1"/>
        <end position="182"/>
    </location>
</feature>
<evidence type="ECO:0000313" key="10">
    <source>
        <dbReference type="EMBL" id="ORY85071.1"/>
    </source>
</evidence>
<evidence type="ECO:0000259" key="8">
    <source>
        <dbReference type="PROSITE" id="PS51171"/>
    </source>
</evidence>
<dbReference type="PROSITE" id="PS51171">
    <property type="entry name" value="PREPHENATE_DEHYDR_3"/>
    <property type="match status" value="1"/>
</dbReference>
<dbReference type="FunFam" id="3.40.190.10:FF:000034">
    <property type="entry name" value="Chorismate mutase/prephenate dehydratase"/>
    <property type="match status" value="1"/>
</dbReference>
<feature type="non-terminal residue" evidence="10">
    <location>
        <position position="1"/>
    </location>
</feature>
<dbReference type="Gene3D" id="3.30.70.260">
    <property type="match status" value="1"/>
</dbReference>
<keyword evidence="4" id="KW-0057">Aromatic amino acid biosynthesis</keyword>
<comment type="pathway">
    <text evidence="1">Amino-acid biosynthesis; L-phenylalanine biosynthesis; phenylpyruvate from prephenate: step 1/1.</text>
</comment>
<dbReference type="CDD" id="cd04905">
    <property type="entry name" value="ACT_CM-PDT"/>
    <property type="match status" value="1"/>
</dbReference>
<dbReference type="InterPro" id="IPR002912">
    <property type="entry name" value="ACT_dom"/>
</dbReference>
<dbReference type="OMA" id="PLMIYRE"/>
<dbReference type="RefSeq" id="XP_040726854.1">
    <property type="nucleotide sequence ID" value="XM_040867108.1"/>
</dbReference>
<evidence type="ECO:0000313" key="11">
    <source>
        <dbReference type="Proteomes" id="UP000193685"/>
    </source>
</evidence>
<dbReference type="Gene3D" id="3.40.190.10">
    <property type="entry name" value="Periplasmic binding protein-like II"/>
    <property type="match status" value="2"/>
</dbReference>
<dbReference type="GO" id="GO:0009094">
    <property type="term" value="P:L-phenylalanine biosynthetic process"/>
    <property type="evidence" value="ECO:0007669"/>
    <property type="project" value="UniProtKB-KW"/>
</dbReference>
<evidence type="ECO:0000256" key="7">
    <source>
        <dbReference type="ARBA" id="ARBA00047848"/>
    </source>
</evidence>
<organism evidence="10 11">
    <name type="scientific">Protomyces lactucae-debilis</name>
    <dbReference type="NCBI Taxonomy" id="2754530"/>
    <lineage>
        <taxon>Eukaryota</taxon>
        <taxon>Fungi</taxon>
        <taxon>Dikarya</taxon>
        <taxon>Ascomycota</taxon>
        <taxon>Taphrinomycotina</taxon>
        <taxon>Taphrinomycetes</taxon>
        <taxon>Taphrinales</taxon>
        <taxon>Protomycetaceae</taxon>
        <taxon>Protomyces</taxon>
    </lineage>
</organism>
<evidence type="ECO:0000256" key="5">
    <source>
        <dbReference type="ARBA" id="ARBA00023222"/>
    </source>
</evidence>
<dbReference type="GO" id="GO:0004664">
    <property type="term" value="F:prephenate dehydratase activity"/>
    <property type="evidence" value="ECO:0007669"/>
    <property type="project" value="UniProtKB-EC"/>
</dbReference>
<evidence type="ECO:0000256" key="2">
    <source>
        <dbReference type="ARBA" id="ARBA00013147"/>
    </source>
</evidence>
<dbReference type="GeneID" id="63783707"/>
<dbReference type="SUPFAM" id="SSF55021">
    <property type="entry name" value="ACT-like"/>
    <property type="match status" value="1"/>
</dbReference>
<name>A0A1Y2FM67_PROLT</name>
<evidence type="ECO:0000259" key="9">
    <source>
        <dbReference type="PROSITE" id="PS51671"/>
    </source>
</evidence>
<dbReference type="InterPro" id="IPR001086">
    <property type="entry name" value="Preph_deHydtase"/>
</dbReference>
<feature type="domain" description="ACT" evidence="9">
    <location>
        <begin position="198"/>
        <end position="250"/>
    </location>
</feature>
<comment type="caution">
    <text evidence="10">The sequence shown here is derived from an EMBL/GenBank/DDBJ whole genome shotgun (WGS) entry which is preliminary data.</text>
</comment>
<keyword evidence="6" id="KW-0456">Lyase</keyword>
<evidence type="ECO:0000256" key="3">
    <source>
        <dbReference type="ARBA" id="ARBA00022605"/>
    </source>
</evidence>
<dbReference type="Pfam" id="PF00800">
    <property type="entry name" value="PDT"/>
    <property type="match status" value="1"/>
</dbReference>
<evidence type="ECO:0000256" key="6">
    <source>
        <dbReference type="ARBA" id="ARBA00023239"/>
    </source>
</evidence>
<proteinExistence type="predicted"/>
<reference evidence="10 11" key="1">
    <citation type="submission" date="2016-07" db="EMBL/GenBank/DDBJ databases">
        <title>Pervasive Adenine N6-methylation of Active Genes in Fungi.</title>
        <authorList>
            <consortium name="DOE Joint Genome Institute"/>
            <person name="Mondo S.J."/>
            <person name="Dannebaum R.O."/>
            <person name="Kuo R.C."/>
            <person name="Labutti K."/>
            <person name="Haridas S."/>
            <person name="Kuo A."/>
            <person name="Salamov A."/>
            <person name="Ahrendt S.R."/>
            <person name="Lipzen A."/>
            <person name="Sullivan W."/>
            <person name="Andreopoulos W.B."/>
            <person name="Clum A."/>
            <person name="Lindquist E."/>
            <person name="Daum C."/>
            <person name="Ramamoorthy G.K."/>
            <person name="Gryganskyi A."/>
            <person name="Culley D."/>
            <person name="Magnuson J.K."/>
            <person name="James T.Y."/>
            <person name="O'Malley M.A."/>
            <person name="Stajich J.E."/>
            <person name="Spatafora J.W."/>
            <person name="Visel A."/>
            <person name="Grigoriev I.V."/>
        </authorList>
    </citation>
    <scope>NUCLEOTIDE SEQUENCE [LARGE SCALE GENOMIC DNA]</scope>
    <source>
        <strain evidence="10 11">12-1054</strain>
    </source>
</reference>
<evidence type="ECO:0000256" key="1">
    <source>
        <dbReference type="ARBA" id="ARBA00004741"/>
    </source>
</evidence>
<protein>
    <recommendedName>
        <fullName evidence="2">prephenate dehydratase</fullName>
        <ecNumber evidence="2">4.2.1.51</ecNumber>
    </recommendedName>
</protein>
<sequence length="250" mass="27260">VAYLGPKGTFTYQAARQHFEQLGPAEAYIYDPVENLSDIVAAVHEGRADYGVIPFENSTNGHVVPTLDLFRAIDPQGARVTAEIYLNVHQCLLALGKMTDIQRIYSHPQAFGQCERYLAETLPNAKRINVSSTGEAAQLAAKDFGSAAVASLASAEAVGLSLLAKDIEDNANNTTRFFVLQSATGINQKATGPEKTLARLVVPHAEPGSLARILQKFAIFGFNLTSICSRPLPITDNQKWRYVFFIEFEG</sequence>
<dbReference type="InterPro" id="IPR045865">
    <property type="entry name" value="ACT-like_dom_sf"/>
</dbReference>
<dbReference type="STRING" id="56484.A0A1Y2FM67"/>
<keyword evidence="3" id="KW-0028">Amino-acid biosynthesis</keyword>
<dbReference type="AlphaFoldDB" id="A0A1Y2FM67"/>
<dbReference type="EMBL" id="MCFI01000005">
    <property type="protein sequence ID" value="ORY85071.1"/>
    <property type="molecule type" value="Genomic_DNA"/>
</dbReference>
<keyword evidence="11" id="KW-1185">Reference proteome</keyword>